<comment type="pathway">
    <text evidence="3 11">Carbohydrate degradation; pentose phosphate pathway; D-glyceraldehyde 3-phosphate and beta-D-fructose 6-phosphate from D-ribose 5-phosphate and D-xylulose 5-phosphate (non-oxidative stage): step 2/3.</text>
</comment>
<sequence length="952" mass="103778">MSAQDSGSENPLKELARYGQSPWLDFIQRSYTENGSLKKLVDEDGLKGVTSNPAIFQKAMGQGTDYDAQIRSVLAHQVIDAGALYELLAVDDIRAAARVLYPVYEQTKGVDGYVSLEVSPYLARDTKGTLHEALRLWKAVGARNLMIKIPGTEEGVPAVRAAIAEGLSINVTLLFSIDAYKKVLEAYITGLEDRLGRGESVKDIASVASFFVSRIDVKIDKEIDDRVAKGDKDSAALKALRGKVAIANAKMAYEHWKDVTASARWKKLADAGAKPQRLLWASTGTKDKSFSDVLYVDGLIGPETVNTIPPATFDAFRDHGKVAPTLTQDIEGAKKVMAEAQRLGLDLDGVTKVLVDEGVASFADAFDDLLGSVAAKQAAFLGKKVTSTALRLPADLQKAVDAELETWRKDGNVRRIWDKDATLWTGKDEASWLKWLDITDDQVAALSKFEDFQAEVKARGFRDALLLGMGGSSLGPEVLAQTFGKHEGFPHLYVLDSTDPQQVRDFEKKIDISKTLFIVSSKSGGTLEPNILKAYFFDQAKKVLGDKVGSHFITVTDPGSHMEDVAKKDGFWKIFYGEKQIGGRYSVLSDFGMVPAAVAGLPLKLLLESAQRGEKSCAASVPPVQNPGVVLGAVLGVAARDFGRDKVTIIASPGIYDMGAWLEQLIAESTGKDGRGLIPIDDETIGKPGVYGRDRVFTYLRLAEDPCPKQDAAFAALVEAGEPVVTIELHERRQVLEEFFRWEFATAVAGAVIGINPFNQPDVEESKIETKKITTAYNETGRLPPYEPFAKDGPFAFYADPKNASALGGGKTAEAILKAHFARGKAGDYVALLAYIDRDTWTREWIQKVRLDLRDALKLATAAEFGPRFQHSTGQAYKGGPDTGVFLQITCDDEVNLPVPGEKYTFSIVKEAQARGDMEVLAERGRRVLRVHIHGELKAGLEKLGQDIARAV</sequence>
<dbReference type="Pfam" id="PF00342">
    <property type="entry name" value="PGI"/>
    <property type="match status" value="1"/>
</dbReference>
<dbReference type="SUPFAM" id="SSF53697">
    <property type="entry name" value="SIS domain"/>
    <property type="match status" value="1"/>
</dbReference>
<evidence type="ECO:0000256" key="1">
    <source>
        <dbReference type="ARBA" id="ARBA00003518"/>
    </source>
</evidence>
<dbReference type="UniPathway" id="UPA00115">
    <property type="reaction ID" value="UER00414"/>
</dbReference>
<comment type="caution">
    <text evidence="13">The sequence shown here is derived from an EMBL/GenBank/DDBJ whole genome shotgun (WGS) entry which is preliminary data.</text>
</comment>
<reference evidence="13 14" key="1">
    <citation type="submission" date="2012-11" db="EMBL/GenBank/DDBJ databases">
        <title>Whole genome sequence of Gluconacetobacter europaeus NBRC3261.</title>
        <authorList>
            <person name="Azuma Y."/>
            <person name="Higashiura N."/>
            <person name="Hirakawa H."/>
            <person name="Matsushita K."/>
        </authorList>
    </citation>
    <scope>NUCLEOTIDE SEQUENCE [LARGE SCALE GENOMIC DNA]</scope>
    <source>
        <strain evidence="13 14">NBRC 3261</strain>
    </source>
</reference>
<keyword evidence="8 11" id="KW-0570">Pentose shunt</keyword>
<dbReference type="EC" id="2.2.1.2" evidence="5 11"/>
<dbReference type="HAMAP" id="MF_00493">
    <property type="entry name" value="Transaldolase_2"/>
    <property type="match status" value="1"/>
</dbReference>
<dbReference type="GO" id="GO:0006098">
    <property type="term" value="P:pentose-phosphate shunt"/>
    <property type="evidence" value="ECO:0007669"/>
    <property type="project" value="UniProtKB-UniRule"/>
</dbReference>
<dbReference type="GO" id="GO:0004801">
    <property type="term" value="F:transaldolase activity"/>
    <property type="evidence" value="ECO:0007669"/>
    <property type="project" value="UniProtKB-UniRule"/>
</dbReference>
<dbReference type="NCBIfam" id="TIGR00876">
    <property type="entry name" value="tal_mycobact"/>
    <property type="match status" value="1"/>
</dbReference>
<evidence type="ECO:0000256" key="5">
    <source>
        <dbReference type="ARBA" id="ARBA00013151"/>
    </source>
</evidence>
<dbReference type="InterPro" id="IPR018225">
    <property type="entry name" value="Transaldolase_AS"/>
</dbReference>
<comment type="similarity">
    <text evidence="12">Belongs to the GPI family.</text>
</comment>
<dbReference type="PROSITE" id="PS51463">
    <property type="entry name" value="P_GLUCOSE_ISOMERASE_3"/>
    <property type="match status" value="1"/>
</dbReference>
<dbReference type="GO" id="GO:0004347">
    <property type="term" value="F:glucose-6-phosphate isomerase activity"/>
    <property type="evidence" value="ECO:0007669"/>
    <property type="project" value="UniProtKB-EC"/>
</dbReference>
<evidence type="ECO:0000256" key="9">
    <source>
        <dbReference type="ARBA" id="ARBA00023270"/>
    </source>
</evidence>
<organism evidence="13 14">
    <name type="scientific">Komagataeibacter europaeus NBRC 3261</name>
    <dbReference type="NCBI Taxonomy" id="1234669"/>
    <lineage>
        <taxon>Bacteria</taxon>
        <taxon>Pseudomonadati</taxon>
        <taxon>Pseudomonadota</taxon>
        <taxon>Alphaproteobacteria</taxon>
        <taxon>Acetobacterales</taxon>
        <taxon>Acetobacteraceae</taxon>
        <taxon>Komagataeibacter</taxon>
    </lineage>
</organism>
<comment type="subcellular location">
    <subcellularLocation>
        <location evidence="2 11">Cytoplasm</location>
    </subcellularLocation>
</comment>
<comment type="function">
    <text evidence="1 11">Transaldolase is important for the balance of metabolites in the pentose-phosphate pathway.</text>
</comment>
<dbReference type="NCBIfam" id="NF002881">
    <property type="entry name" value="PRK03343.1"/>
    <property type="match status" value="1"/>
</dbReference>
<dbReference type="InterPro" id="IPR001672">
    <property type="entry name" value="G6P_Isomerase"/>
</dbReference>
<evidence type="ECO:0000256" key="6">
    <source>
        <dbReference type="ARBA" id="ARBA00022490"/>
    </source>
</evidence>
<comment type="catalytic activity">
    <reaction evidence="10 11">
        <text>D-sedoheptulose 7-phosphate + D-glyceraldehyde 3-phosphate = D-erythrose 4-phosphate + beta-D-fructose 6-phosphate</text>
        <dbReference type="Rhea" id="RHEA:17053"/>
        <dbReference type="ChEBI" id="CHEBI:16897"/>
        <dbReference type="ChEBI" id="CHEBI:57483"/>
        <dbReference type="ChEBI" id="CHEBI:57634"/>
        <dbReference type="ChEBI" id="CHEBI:59776"/>
        <dbReference type="EC" id="2.2.1.2"/>
    </reaction>
</comment>
<evidence type="ECO:0000313" key="13">
    <source>
        <dbReference type="EMBL" id="GAN96772.1"/>
    </source>
</evidence>
<evidence type="ECO:0000256" key="4">
    <source>
        <dbReference type="ARBA" id="ARBA00008426"/>
    </source>
</evidence>
<dbReference type="GO" id="GO:0097367">
    <property type="term" value="F:carbohydrate derivative binding"/>
    <property type="evidence" value="ECO:0007669"/>
    <property type="project" value="InterPro"/>
</dbReference>
<dbReference type="PANTHER" id="PTHR10683">
    <property type="entry name" value="TRANSALDOLASE"/>
    <property type="match status" value="1"/>
</dbReference>
<dbReference type="InterPro" id="IPR046348">
    <property type="entry name" value="SIS_dom_sf"/>
</dbReference>
<dbReference type="InterPro" id="IPR013785">
    <property type="entry name" value="Aldolase_TIM"/>
</dbReference>
<comment type="catalytic activity">
    <reaction evidence="12">
        <text>alpha-D-glucose 6-phosphate = beta-D-fructose 6-phosphate</text>
        <dbReference type="Rhea" id="RHEA:11816"/>
        <dbReference type="ChEBI" id="CHEBI:57634"/>
        <dbReference type="ChEBI" id="CHEBI:58225"/>
        <dbReference type="EC" id="5.3.1.9"/>
    </reaction>
</comment>
<dbReference type="EMBL" id="BANI01000090">
    <property type="protein sequence ID" value="GAN96772.1"/>
    <property type="molecule type" value="Genomic_DNA"/>
</dbReference>
<dbReference type="InterPro" id="IPR004732">
    <property type="entry name" value="Transaldolase_2"/>
</dbReference>
<dbReference type="PANTHER" id="PTHR10683:SF31">
    <property type="entry name" value="TRANSALDOLASE"/>
    <property type="match status" value="1"/>
</dbReference>
<dbReference type="InterPro" id="IPR001585">
    <property type="entry name" value="TAL/FSA"/>
</dbReference>
<comment type="pathway">
    <text evidence="12">Carbohydrate degradation; glycolysis; D-glyceraldehyde 3-phosphate and glycerone phosphate from D-glucose: step 2/4.</text>
</comment>
<dbReference type="AlphaFoldDB" id="A0A0D6PZP5"/>
<dbReference type="CDD" id="cd00955">
    <property type="entry name" value="Transaldolase_like"/>
    <property type="match status" value="1"/>
</dbReference>
<keyword evidence="9 11" id="KW-0704">Schiff base</keyword>
<dbReference type="Gene3D" id="3.40.50.10490">
    <property type="entry name" value="Glucose-6-phosphate isomerase like protein, domain 1"/>
    <property type="match status" value="3"/>
</dbReference>
<evidence type="ECO:0000256" key="3">
    <source>
        <dbReference type="ARBA" id="ARBA00004857"/>
    </source>
</evidence>
<dbReference type="NCBIfam" id="NF007080">
    <property type="entry name" value="PRK09533.1"/>
    <property type="match status" value="1"/>
</dbReference>
<dbReference type="Proteomes" id="UP000032675">
    <property type="component" value="Unassembled WGS sequence"/>
</dbReference>
<dbReference type="Gene3D" id="3.20.20.70">
    <property type="entry name" value="Aldolase class I"/>
    <property type="match status" value="1"/>
</dbReference>
<evidence type="ECO:0000256" key="8">
    <source>
        <dbReference type="ARBA" id="ARBA00023126"/>
    </source>
</evidence>
<gene>
    <name evidence="11" type="primary">tal</name>
    <name evidence="13" type="ORF">Geu3261_0097_015</name>
</gene>
<dbReference type="Pfam" id="PF00923">
    <property type="entry name" value="TAL_FSA"/>
    <property type="match status" value="1"/>
</dbReference>
<proteinExistence type="inferred from homology"/>
<evidence type="ECO:0000313" key="14">
    <source>
        <dbReference type="Proteomes" id="UP000032675"/>
    </source>
</evidence>
<accession>A0A0D6PZP5</accession>
<dbReference type="GO" id="GO:0006094">
    <property type="term" value="P:gluconeogenesis"/>
    <property type="evidence" value="ECO:0007669"/>
    <property type="project" value="UniProtKB-KW"/>
</dbReference>
<dbReference type="PROSITE" id="PS01054">
    <property type="entry name" value="TRANSALDOLASE_1"/>
    <property type="match status" value="1"/>
</dbReference>
<name>A0A0D6PZP5_KOMEU</name>
<evidence type="ECO:0000256" key="2">
    <source>
        <dbReference type="ARBA" id="ARBA00004496"/>
    </source>
</evidence>
<keyword evidence="7 11" id="KW-0808">Transferase</keyword>
<dbReference type="GO" id="GO:0006096">
    <property type="term" value="P:glycolytic process"/>
    <property type="evidence" value="ECO:0007669"/>
    <property type="project" value="UniProtKB-UniPathway"/>
</dbReference>
<dbReference type="RefSeq" id="WP_048851471.1">
    <property type="nucleotide sequence ID" value="NZ_BANI01000090.1"/>
</dbReference>
<keyword evidence="12" id="KW-0324">Glycolysis</keyword>
<evidence type="ECO:0000256" key="11">
    <source>
        <dbReference type="HAMAP-Rule" id="MF_00493"/>
    </source>
</evidence>
<keyword evidence="12 13" id="KW-0413">Isomerase</keyword>
<dbReference type="SUPFAM" id="SSF51569">
    <property type="entry name" value="Aldolase"/>
    <property type="match status" value="1"/>
</dbReference>
<evidence type="ECO:0000256" key="7">
    <source>
        <dbReference type="ARBA" id="ARBA00022679"/>
    </source>
</evidence>
<evidence type="ECO:0000256" key="12">
    <source>
        <dbReference type="RuleBase" id="RU000612"/>
    </source>
</evidence>
<dbReference type="PRINTS" id="PR00662">
    <property type="entry name" value="G6PISOMERASE"/>
</dbReference>
<keyword evidence="6 11" id="KW-0963">Cytoplasm</keyword>
<evidence type="ECO:0000256" key="10">
    <source>
        <dbReference type="ARBA" id="ARBA00048810"/>
    </source>
</evidence>
<feature type="active site" description="Schiff-base intermediate with substrate" evidence="11">
    <location>
        <position position="148"/>
    </location>
</feature>
<keyword evidence="12" id="KW-0312">Gluconeogenesis</keyword>
<dbReference type="UniPathway" id="UPA00109">
    <property type="reaction ID" value="UER00181"/>
</dbReference>
<protein>
    <recommendedName>
        <fullName evidence="5 11">Transaldolase</fullName>
        <ecNumber evidence="5 11">2.2.1.2</ecNumber>
    </recommendedName>
</protein>
<dbReference type="GO" id="GO:0005737">
    <property type="term" value="C:cytoplasm"/>
    <property type="evidence" value="ECO:0007669"/>
    <property type="project" value="UniProtKB-SubCell"/>
</dbReference>
<comment type="similarity">
    <text evidence="4 11">Belongs to the transaldolase family. Type 2 subfamily.</text>
</comment>